<dbReference type="PANTHER" id="PTHR23106:SF24">
    <property type="entry name" value="ANGIOGENIC FACTOR WITH G PATCH AND FHA DOMAINS 1"/>
    <property type="match status" value="1"/>
</dbReference>
<dbReference type="Pfam" id="PF01585">
    <property type="entry name" value="G-patch"/>
    <property type="match status" value="1"/>
</dbReference>
<dbReference type="AlphaFoldDB" id="A0A448XH98"/>
<proteinExistence type="predicted"/>
<evidence type="ECO:0000313" key="3">
    <source>
        <dbReference type="Proteomes" id="UP000784294"/>
    </source>
</evidence>
<dbReference type="EMBL" id="CAAALY010253075">
    <property type="protein sequence ID" value="VEL36750.1"/>
    <property type="molecule type" value="Genomic_DNA"/>
</dbReference>
<reference evidence="2" key="1">
    <citation type="submission" date="2018-11" db="EMBL/GenBank/DDBJ databases">
        <authorList>
            <consortium name="Pathogen Informatics"/>
        </authorList>
    </citation>
    <scope>NUCLEOTIDE SEQUENCE</scope>
</reference>
<dbReference type="OrthoDB" id="786951at2759"/>
<dbReference type="GO" id="GO:0003676">
    <property type="term" value="F:nucleic acid binding"/>
    <property type="evidence" value="ECO:0007669"/>
    <property type="project" value="InterPro"/>
</dbReference>
<dbReference type="PROSITE" id="PS50174">
    <property type="entry name" value="G_PATCH"/>
    <property type="match status" value="1"/>
</dbReference>
<sequence length="89" mass="9382">MVYLLTHVNLRSADDNVDDGFNDTGLGLPRDLPPGIHLVLPKPPPPPASLTTPLGEENKGAQLLAKMGWRAGEGLGKDKSGIAEPVSVF</sequence>
<name>A0A448XH98_9PLAT</name>
<dbReference type="SMART" id="SM00443">
    <property type="entry name" value="G_patch"/>
    <property type="match status" value="1"/>
</dbReference>
<dbReference type="InterPro" id="IPR000467">
    <property type="entry name" value="G_patch_dom"/>
</dbReference>
<keyword evidence="3" id="KW-1185">Reference proteome</keyword>
<organism evidence="2 3">
    <name type="scientific">Protopolystoma xenopodis</name>
    <dbReference type="NCBI Taxonomy" id="117903"/>
    <lineage>
        <taxon>Eukaryota</taxon>
        <taxon>Metazoa</taxon>
        <taxon>Spiralia</taxon>
        <taxon>Lophotrochozoa</taxon>
        <taxon>Platyhelminthes</taxon>
        <taxon>Monogenea</taxon>
        <taxon>Polyopisthocotylea</taxon>
        <taxon>Polystomatidea</taxon>
        <taxon>Polystomatidae</taxon>
        <taxon>Protopolystoma</taxon>
    </lineage>
</organism>
<dbReference type="PANTHER" id="PTHR23106">
    <property type="entry name" value="ANGIOGENIC FACTOR WITH G PATCH AND FHA DOMAINS 1"/>
    <property type="match status" value="1"/>
</dbReference>
<comment type="caution">
    <text evidence="2">The sequence shown here is derived from an EMBL/GenBank/DDBJ whole genome shotgun (WGS) entry which is preliminary data.</text>
</comment>
<accession>A0A448XH98</accession>
<gene>
    <name evidence="2" type="ORF">PXEA_LOCUS30190</name>
</gene>
<evidence type="ECO:0000313" key="2">
    <source>
        <dbReference type="EMBL" id="VEL36750.1"/>
    </source>
</evidence>
<dbReference type="InterPro" id="IPR053027">
    <property type="entry name" value="AGGF1"/>
</dbReference>
<feature type="domain" description="G-patch" evidence="1">
    <location>
        <begin position="56"/>
        <end position="89"/>
    </location>
</feature>
<dbReference type="Proteomes" id="UP000784294">
    <property type="component" value="Unassembled WGS sequence"/>
</dbReference>
<evidence type="ECO:0000259" key="1">
    <source>
        <dbReference type="PROSITE" id="PS50174"/>
    </source>
</evidence>
<protein>
    <recommendedName>
        <fullName evidence="1">G-patch domain-containing protein</fullName>
    </recommendedName>
</protein>